<reference evidence="2" key="1">
    <citation type="submission" date="2016-10" db="EMBL/GenBank/DDBJ databases">
        <authorList>
            <person name="Varghese N."/>
            <person name="Submissions S."/>
        </authorList>
    </citation>
    <scope>NUCLEOTIDE SEQUENCE [LARGE SCALE GENOMIC DNA]</scope>
    <source>
        <strain evidence="2">DSM 15719</strain>
    </source>
</reference>
<sequence>MRKLITLFSICIITLFGCKAKINNSVAGNYEFKTACLGIELDGSQTLKSWGNGSSKSDAIEQAYKNAIKDVLFNGISNGRSDCNSKPLILDFNAKERNEAYFNVFFRDGGLYREFITNGDGSKNKIEVFIDKKQPGSQYTYSLVIRVLRSELKQKMITDGILKN</sequence>
<proteinExistence type="predicted"/>
<gene>
    <name evidence="1" type="ORF">SAMN05444355_1235</name>
</gene>
<dbReference type="EMBL" id="FOFZ01000023">
    <property type="protein sequence ID" value="SER74601.1"/>
    <property type="molecule type" value="Genomic_DNA"/>
</dbReference>
<keyword evidence="2" id="KW-1185">Reference proteome</keyword>
<evidence type="ECO:0000313" key="1">
    <source>
        <dbReference type="EMBL" id="SER74601.1"/>
    </source>
</evidence>
<dbReference type="RefSeq" id="WP_074724689.1">
    <property type="nucleotide sequence ID" value="NZ_CBCRVS010000026.1"/>
</dbReference>
<accession>A0A1H9RNT9</accession>
<dbReference type="PROSITE" id="PS51257">
    <property type="entry name" value="PROKAR_LIPOPROTEIN"/>
    <property type="match status" value="1"/>
</dbReference>
<evidence type="ECO:0008006" key="3">
    <source>
        <dbReference type="Google" id="ProtNLM"/>
    </source>
</evidence>
<organism evidence="1 2">
    <name type="scientific">Flavobacterium frigoris</name>
    <dbReference type="NCBI Taxonomy" id="229204"/>
    <lineage>
        <taxon>Bacteria</taxon>
        <taxon>Pseudomonadati</taxon>
        <taxon>Bacteroidota</taxon>
        <taxon>Flavobacteriia</taxon>
        <taxon>Flavobacteriales</taxon>
        <taxon>Flavobacteriaceae</taxon>
        <taxon>Flavobacterium</taxon>
    </lineage>
</organism>
<protein>
    <recommendedName>
        <fullName evidence="3">Lipoprotein</fullName>
    </recommendedName>
</protein>
<evidence type="ECO:0000313" key="2">
    <source>
        <dbReference type="Proteomes" id="UP000183658"/>
    </source>
</evidence>
<dbReference type="OrthoDB" id="795570at2"/>
<dbReference type="Proteomes" id="UP000183658">
    <property type="component" value="Unassembled WGS sequence"/>
</dbReference>
<dbReference type="AlphaFoldDB" id="A0A1H9RNT9"/>
<name>A0A1H9RNT9_FLAFI</name>